<comment type="similarity">
    <text evidence="3">Belongs to the PMEI family.</text>
</comment>
<dbReference type="Gene3D" id="1.20.140.40">
    <property type="entry name" value="Invertase/pectin methylesterase inhibitor family protein"/>
    <property type="match status" value="1"/>
</dbReference>
<dbReference type="GO" id="GO:0004857">
    <property type="term" value="F:enzyme inhibitor activity"/>
    <property type="evidence" value="ECO:0007669"/>
    <property type="project" value="InterPro"/>
</dbReference>
<dbReference type="PANTHER" id="PTHR36710">
    <property type="entry name" value="PECTINESTERASE INHIBITOR-LIKE"/>
    <property type="match status" value="1"/>
</dbReference>
<dbReference type="CDD" id="cd15796">
    <property type="entry name" value="CIF_like"/>
    <property type="match status" value="1"/>
</dbReference>
<dbReference type="SMART" id="SM00856">
    <property type="entry name" value="PMEI"/>
    <property type="match status" value="1"/>
</dbReference>
<accession>A0A7C8YJ35</accession>
<dbReference type="InterPro" id="IPR006501">
    <property type="entry name" value="Pectinesterase_inhib_dom"/>
</dbReference>
<dbReference type="AlphaFoldDB" id="A0A7C8YJ35"/>
<evidence type="ECO:0000256" key="1">
    <source>
        <dbReference type="ARBA" id="ARBA00022729"/>
    </source>
</evidence>
<evidence type="ECO:0000313" key="6">
    <source>
        <dbReference type="EMBL" id="MBA4619612.1"/>
    </source>
</evidence>
<organism evidence="6">
    <name type="scientific">Opuntia streptacantha</name>
    <name type="common">Prickly pear cactus</name>
    <name type="synonym">Opuntia cardona</name>
    <dbReference type="NCBI Taxonomy" id="393608"/>
    <lineage>
        <taxon>Eukaryota</taxon>
        <taxon>Viridiplantae</taxon>
        <taxon>Streptophyta</taxon>
        <taxon>Embryophyta</taxon>
        <taxon>Tracheophyta</taxon>
        <taxon>Spermatophyta</taxon>
        <taxon>Magnoliopsida</taxon>
        <taxon>eudicotyledons</taxon>
        <taxon>Gunneridae</taxon>
        <taxon>Pentapetalae</taxon>
        <taxon>Caryophyllales</taxon>
        <taxon>Cactineae</taxon>
        <taxon>Cactaceae</taxon>
        <taxon>Opuntioideae</taxon>
        <taxon>Opuntia</taxon>
    </lineage>
</organism>
<dbReference type="InterPro" id="IPR034087">
    <property type="entry name" value="C/VIF1"/>
</dbReference>
<dbReference type="Pfam" id="PF04043">
    <property type="entry name" value="PMEI"/>
    <property type="match status" value="1"/>
</dbReference>
<sequence length="180" mass="19592">MASLSTLLAFLLLLFLSTTTSTLLQAVTTNSDLVSRTCSQTPDPNMCESMLRADPRTSGVSDPEELLLIMIDAVKSRFTDSLRYAQDLTRKTRDPQVGRALQECIQFYRVVLDANVVEATNAVKQGDPKFGEQAMLDSANEAEACRSGFPEGKVPAELPGRTRLLHGVSNVAASLIKTLE</sequence>
<evidence type="ECO:0000256" key="4">
    <source>
        <dbReference type="SAM" id="SignalP"/>
    </source>
</evidence>
<feature type="domain" description="Pectinesterase inhibitor" evidence="5">
    <location>
        <begin position="29"/>
        <end position="175"/>
    </location>
</feature>
<feature type="chain" id="PRO_5027754944" description="Pectinesterase inhibitor domain-containing protein" evidence="4">
    <location>
        <begin position="22"/>
        <end position="180"/>
    </location>
</feature>
<reference evidence="6" key="2">
    <citation type="submission" date="2020-07" db="EMBL/GenBank/DDBJ databases">
        <authorList>
            <person name="Vera ALvarez R."/>
            <person name="Arias-Moreno D.M."/>
            <person name="Jimenez-Jacinto V."/>
            <person name="Jimenez-Bremont J.F."/>
            <person name="Swaminathan K."/>
            <person name="Moose S.P."/>
            <person name="Guerrero-Gonzalez M.L."/>
            <person name="Marino-Ramirez L."/>
            <person name="Landsman D."/>
            <person name="Rodriguez-Kessler M."/>
            <person name="Delgado-Sanchez P."/>
        </authorList>
    </citation>
    <scope>NUCLEOTIDE SEQUENCE</scope>
    <source>
        <tissue evidence="6">Cladode</tissue>
    </source>
</reference>
<keyword evidence="1 4" id="KW-0732">Signal</keyword>
<dbReference type="PANTHER" id="PTHR36710:SF18">
    <property type="entry name" value="PECTINESTERASE INHIBITOR 5-RELATED"/>
    <property type="match status" value="1"/>
</dbReference>
<reference evidence="6" key="1">
    <citation type="journal article" date="2013" name="J. Plant Res.">
        <title>Effect of fungi and light on seed germination of three Opuntia species from semiarid lands of central Mexico.</title>
        <authorList>
            <person name="Delgado-Sanchez P."/>
            <person name="Jimenez-Bremont J.F."/>
            <person name="Guerrero-Gonzalez Mde L."/>
            <person name="Flores J."/>
        </authorList>
    </citation>
    <scope>NUCLEOTIDE SEQUENCE</scope>
    <source>
        <tissue evidence="6">Cladode</tissue>
    </source>
</reference>
<evidence type="ECO:0000256" key="3">
    <source>
        <dbReference type="ARBA" id="ARBA00038471"/>
    </source>
</evidence>
<name>A0A7C8YJ35_OPUST</name>
<dbReference type="InterPro" id="IPR052421">
    <property type="entry name" value="PCW_Enzyme_Inhibitor"/>
</dbReference>
<dbReference type="InterPro" id="IPR035513">
    <property type="entry name" value="Invertase/methylesterase_inhib"/>
</dbReference>
<evidence type="ECO:0000259" key="5">
    <source>
        <dbReference type="SMART" id="SM00856"/>
    </source>
</evidence>
<keyword evidence="2" id="KW-1015">Disulfide bond</keyword>
<evidence type="ECO:0000256" key="2">
    <source>
        <dbReference type="ARBA" id="ARBA00023157"/>
    </source>
</evidence>
<protein>
    <recommendedName>
        <fullName evidence="5">Pectinesterase inhibitor domain-containing protein</fullName>
    </recommendedName>
</protein>
<dbReference type="EMBL" id="GISG01026154">
    <property type="protein sequence ID" value="MBA4619612.1"/>
    <property type="molecule type" value="Transcribed_RNA"/>
</dbReference>
<dbReference type="NCBIfam" id="TIGR01614">
    <property type="entry name" value="PME_inhib"/>
    <property type="match status" value="1"/>
</dbReference>
<proteinExistence type="inferred from homology"/>
<dbReference type="SUPFAM" id="SSF101148">
    <property type="entry name" value="Plant invertase/pectin methylesterase inhibitor"/>
    <property type="match status" value="1"/>
</dbReference>
<feature type="signal peptide" evidence="4">
    <location>
        <begin position="1"/>
        <end position="21"/>
    </location>
</feature>